<dbReference type="EMBL" id="JBHSLI010000002">
    <property type="protein sequence ID" value="MFC5292591.1"/>
    <property type="molecule type" value="Genomic_DNA"/>
</dbReference>
<evidence type="ECO:0000313" key="2">
    <source>
        <dbReference type="Proteomes" id="UP001595976"/>
    </source>
</evidence>
<name>A0ABW0F286_9HYPH</name>
<keyword evidence="2" id="KW-1185">Reference proteome</keyword>
<organism evidence="1 2">
    <name type="scientific">Bosea minatitlanensis</name>
    <dbReference type="NCBI Taxonomy" id="128782"/>
    <lineage>
        <taxon>Bacteria</taxon>
        <taxon>Pseudomonadati</taxon>
        <taxon>Pseudomonadota</taxon>
        <taxon>Alphaproteobacteria</taxon>
        <taxon>Hyphomicrobiales</taxon>
        <taxon>Boseaceae</taxon>
        <taxon>Bosea</taxon>
    </lineage>
</organism>
<gene>
    <name evidence="1" type="ORF">ACFPK2_06270</name>
</gene>
<protein>
    <submittedName>
        <fullName evidence="1">Uncharacterized protein</fullName>
    </submittedName>
</protein>
<evidence type="ECO:0000313" key="1">
    <source>
        <dbReference type="EMBL" id="MFC5292591.1"/>
    </source>
</evidence>
<sequence length="160" mass="17173">MIDSESPAPALIAGFVQAAETARQAEDAYRKEAAARIATLAGARATAFRRLNLVRSVATAIAEAEEPEKAVARARFVIAQTLGWEEPGPRQALVLDRLSPFLEALSASLAPGAAAADGNAAESGAAAALRRFEDWYRAETGSEFYALFERYMPETPRVDF</sequence>
<proteinExistence type="predicted"/>
<comment type="caution">
    <text evidence="1">The sequence shown here is derived from an EMBL/GenBank/DDBJ whole genome shotgun (WGS) entry which is preliminary data.</text>
</comment>
<dbReference type="RefSeq" id="WP_158448253.1">
    <property type="nucleotide sequence ID" value="NZ_JAOAOS010000002.1"/>
</dbReference>
<dbReference type="Proteomes" id="UP001595976">
    <property type="component" value="Unassembled WGS sequence"/>
</dbReference>
<reference evidence="2" key="1">
    <citation type="journal article" date="2019" name="Int. J. Syst. Evol. Microbiol.">
        <title>The Global Catalogue of Microorganisms (GCM) 10K type strain sequencing project: providing services to taxonomists for standard genome sequencing and annotation.</title>
        <authorList>
            <consortium name="The Broad Institute Genomics Platform"/>
            <consortium name="The Broad Institute Genome Sequencing Center for Infectious Disease"/>
            <person name="Wu L."/>
            <person name="Ma J."/>
        </authorList>
    </citation>
    <scope>NUCLEOTIDE SEQUENCE [LARGE SCALE GENOMIC DNA]</scope>
    <source>
        <strain evidence="2">CGMCC 1.15643</strain>
    </source>
</reference>
<accession>A0ABW0F286</accession>